<dbReference type="Pfam" id="PF05142">
    <property type="entry name" value="DUF702"/>
    <property type="match status" value="1"/>
</dbReference>
<name>A0A816X4M8_BRANA</name>
<sequence>MNCQYCGNQAKKDFPHMRCRTCRKSQGFDYQTHVKSTWDCAAKRRERQAQLAGLPTKRSREASSVGGDDDDDREGDEKMELKAVVGLRVVTYHRSCHYNRCARDNTASVELSSVYTAAAAPINSLPPIYWCKTLLGGGGDSERDDESNGSIGRGWSVNNYPTRNPNFEMHKIEMVNGEMSLEPGSMGMKDLKENVKEEEYVGMKAEVEVLEEMRSKTINGG</sequence>
<keyword evidence="4" id="KW-0479">Metal-binding</keyword>
<feature type="domain" description="DUF7870" evidence="12">
    <location>
        <begin position="147"/>
        <end position="217"/>
    </location>
</feature>
<evidence type="ECO:0000259" key="12">
    <source>
        <dbReference type="Pfam" id="PF25276"/>
    </source>
</evidence>
<dbReference type="GO" id="GO:0009734">
    <property type="term" value="P:auxin-activated signaling pathway"/>
    <property type="evidence" value="ECO:0007669"/>
    <property type="project" value="UniProtKB-KW"/>
</dbReference>
<keyword evidence="5" id="KW-0862">Zinc</keyword>
<keyword evidence="9" id="KW-0539">Nucleus</keyword>
<dbReference type="GO" id="GO:0003700">
    <property type="term" value="F:DNA-binding transcription factor activity"/>
    <property type="evidence" value="ECO:0007669"/>
    <property type="project" value="InterPro"/>
</dbReference>
<evidence type="ECO:0000256" key="8">
    <source>
        <dbReference type="ARBA" id="ARBA00023159"/>
    </source>
</evidence>
<dbReference type="AlphaFoldDB" id="A0A816X4M8"/>
<feature type="region of interest" description="Disordered" evidence="11">
    <location>
        <begin position="139"/>
        <end position="158"/>
    </location>
</feature>
<evidence type="ECO:0000313" key="13">
    <source>
        <dbReference type="EMBL" id="CAF2142709.1"/>
    </source>
</evidence>
<evidence type="ECO:0000256" key="9">
    <source>
        <dbReference type="ARBA" id="ARBA00023242"/>
    </source>
</evidence>
<keyword evidence="3" id="KW-0217">Developmental protein</keyword>
<evidence type="ECO:0000256" key="4">
    <source>
        <dbReference type="ARBA" id="ARBA00022723"/>
    </source>
</evidence>
<evidence type="ECO:0000256" key="10">
    <source>
        <dbReference type="ARBA" id="ARBA00023294"/>
    </source>
</evidence>
<keyword evidence="10" id="KW-0927">Auxin signaling pathway</keyword>
<proteinExistence type="inferred from homology"/>
<dbReference type="InterPro" id="IPR057192">
    <property type="entry name" value="DUF7870"/>
</dbReference>
<accession>A0A816X4M8</accession>
<dbReference type="EMBL" id="HG994356">
    <property type="protein sequence ID" value="CAF2142709.1"/>
    <property type="molecule type" value="Genomic_DNA"/>
</dbReference>
<dbReference type="GO" id="GO:0009851">
    <property type="term" value="P:auxin biosynthetic process"/>
    <property type="evidence" value="ECO:0007669"/>
    <property type="project" value="UniProtKB-KW"/>
</dbReference>
<evidence type="ECO:0000256" key="1">
    <source>
        <dbReference type="ARBA" id="ARBA00004123"/>
    </source>
</evidence>
<evidence type="ECO:0000256" key="2">
    <source>
        <dbReference type="ARBA" id="ARBA00006911"/>
    </source>
</evidence>
<dbReference type="GO" id="GO:0046872">
    <property type="term" value="F:metal ion binding"/>
    <property type="evidence" value="ECO:0007669"/>
    <property type="project" value="UniProtKB-KW"/>
</dbReference>
<dbReference type="GO" id="GO:0005634">
    <property type="term" value="C:nucleus"/>
    <property type="evidence" value="ECO:0007669"/>
    <property type="project" value="UniProtKB-SubCell"/>
</dbReference>
<dbReference type="Proteomes" id="UP001295469">
    <property type="component" value="Chromosome A02"/>
</dbReference>
<protein>
    <submittedName>
        <fullName evidence="13">(rape) hypothetical protein</fullName>
    </submittedName>
</protein>
<dbReference type="InterPro" id="IPR007818">
    <property type="entry name" value="SHI"/>
</dbReference>
<dbReference type="NCBIfam" id="TIGR01623">
    <property type="entry name" value="put_zinc_LRP1"/>
    <property type="match status" value="1"/>
</dbReference>
<evidence type="ECO:0000256" key="6">
    <source>
        <dbReference type="ARBA" id="ARBA00023070"/>
    </source>
</evidence>
<dbReference type="GO" id="GO:0003677">
    <property type="term" value="F:DNA binding"/>
    <property type="evidence" value="ECO:0007669"/>
    <property type="project" value="UniProtKB-KW"/>
</dbReference>
<keyword evidence="6" id="KW-0073">Auxin biosynthesis</keyword>
<organism evidence="13">
    <name type="scientific">Brassica napus</name>
    <name type="common">Rape</name>
    <dbReference type="NCBI Taxonomy" id="3708"/>
    <lineage>
        <taxon>Eukaryota</taxon>
        <taxon>Viridiplantae</taxon>
        <taxon>Streptophyta</taxon>
        <taxon>Embryophyta</taxon>
        <taxon>Tracheophyta</taxon>
        <taxon>Spermatophyta</taxon>
        <taxon>Magnoliopsida</taxon>
        <taxon>eudicotyledons</taxon>
        <taxon>Gunneridae</taxon>
        <taxon>Pentapetalae</taxon>
        <taxon>rosids</taxon>
        <taxon>malvids</taxon>
        <taxon>Brassicales</taxon>
        <taxon>Brassicaceae</taxon>
        <taxon>Brassiceae</taxon>
        <taxon>Brassica</taxon>
    </lineage>
</organism>
<evidence type="ECO:0000256" key="7">
    <source>
        <dbReference type="ARBA" id="ARBA00023125"/>
    </source>
</evidence>
<gene>
    <name evidence="13" type="ORF">DARMORV10_A02P31080.1</name>
</gene>
<dbReference type="Pfam" id="PF25276">
    <property type="entry name" value="DUF7870"/>
    <property type="match status" value="1"/>
</dbReference>
<comment type="similarity">
    <text evidence="2">Belongs to the SHI protein family.</text>
</comment>
<reference evidence="13" key="1">
    <citation type="submission" date="2021-01" db="EMBL/GenBank/DDBJ databases">
        <authorList>
            <consortium name="Genoscope - CEA"/>
            <person name="William W."/>
        </authorList>
    </citation>
    <scope>NUCLEOTIDE SEQUENCE</scope>
</reference>
<comment type="subcellular location">
    <subcellularLocation>
        <location evidence="1">Nucleus</location>
    </subcellularLocation>
</comment>
<dbReference type="InterPro" id="IPR006510">
    <property type="entry name" value="Znf_LRP1"/>
</dbReference>
<evidence type="ECO:0000256" key="5">
    <source>
        <dbReference type="ARBA" id="ARBA00022833"/>
    </source>
</evidence>
<evidence type="ECO:0000256" key="11">
    <source>
        <dbReference type="SAM" id="MobiDB-lite"/>
    </source>
</evidence>
<dbReference type="PANTHER" id="PTHR31604">
    <property type="entry name" value="PROTEIN LATERAL ROOT PRIMORDIUM 1"/>
    <property type="match status" value="1"/>
</dbReference>
<keyword evidence="7" id="KW-0238">DNA-binding</keyword>
<feature type="region of interest" description="Disordered" evidence="11">
    <location>
        <begin position="49"/>
        <end position="76"/>
    </location>
</feature>
<dbReference type="PANTHER" id="PTHR31604:SF2">
    <property type="entry name" value="PROTEIN SHI RELATED SEQUENCE 7"/>
    <property type="match status" value="1"/>
</dbReference>
<evidence type="ECO:0000256" key="3">
    <source>
        <dbReference type="ARBA" id="ARBA00022473"/>
    </source>
</evidence>
<keyword evidence="8" id="KW-0010">Activator</keyword>